<evidence type="ECO:0000256" key="1">
    <source>
        <dbReference type="SAM" id="MobiDB-lite"/>
    </source>
</evidence>
<organism evidence="3 4">
    <name type="scientific">Phyllosticta capitalensis</name>
    <dbReference type="NCBI Taxonomy" id="121624"/>
    <lineage>
        <taxon>Eukaryota</taxon>
        <taxon>Fungi</taxon>
        <taxon>Dikarya</taxon>
        <taxon>Ascomycota</taxon>
        <taxon>Pezizomycotina</taxon>
        <taxon>Dothideomycetes</taxon>
        <taxon>Dothideomycetes incertae sedis</taxon>
        <taxon>Botryosphaeriales</taxon>
        <taxon>Phyllostictaceae</taxon>
        <taxon>Phyllosticta</taxon>
    </lineage>
</organism>
<dbReference type="EMBL" id="JBBWRZ010000008">
    <property type="protein sequence ID" value="KAK8230860.1"/>
    <property type="molecule type" value="Genomic_DNA"/>
</dbReference>
<keyword evidence="2" id="KW-0732">Signal</keyword>
<feature type="region of interest" description="Disordered" evidence="1">
    <location>
        <begin position="37"/>
        <end position="73"/>
    </location>
</feature>
<feature type="signal peptide" evidence="2">
    <location>
        <begin position="1"/>
        <end position="18"/>
    </location>
</feature>
<name>A0ABR1YIX9_9PEZI</name>
<protein>
    <recommendedName>
        <fullName evidence="5">Secreted protein</fullName>
    </recommendedName>
</protein>
<reference evidence="3 4" key="1">
    <citation type="submission" date="2024-04" db="EMBL/GenBank/DDBJ databases">
        <title>Phyllosticta paracitricarpa is synonymous to the EU quarantine fungus P. citricarpa based on phylogenomic analyses.</title>
        <authorList>
            <consortium name="Lawrence Berkeley National Laboratory"/>
            <person name="Van Ingen-Buijs V.A."/>
            <person name="Van Westerhoven A.C."/>
            <person name="Haridas S."/>
            <person name="Skiadas P."/>
            <person name="Martin F."/>
            <person name="Groenewald J.Z."/>
            <person name="Crous P.W."/>
            <person name="Seidl M.F."/>
        </authorList>
    </citation>
    <scope>NUCLEOTIDE SEQUENCE [LARGE SCALE GENOMIC DNA]</scope>
    <source>
        <strain evidence="3 4">CBS 123374</strain>
    </source>
</reference>
<evidence type="ECO:0008006" key="5">
    <source>
        <dbReference type="Google" id="ProtNLM"/>
    </source>
</evidence>
<comment type="caution">
    <text evidence="3">The sequence shown here is derived from an EMBL/GenBank/DDBJ whole genome shotgun (WGS) entry which is preliminary data.</text>
</comment>
<keyword evidence="4" id="KW-1185">Reference proteome</keyword>
<sequence>MVCVVDVLWCVCVCGCGGSGKQEAGSRKSRCPTYLPTPTHLLSSPPLQCPPQTKTHGEKQTDMPGKMAVGRWR</sequence>
<evidence type="ECO:0000256" key="2">
    <source>
        <dbReference type="SAM" id="SignalP"/>
    </source>
</evidence>
<proteinExistence type="predicted"/>
<feature type="compositionally biased region" description="Low complexity" evidence="1">
    <location>
        <begin position="37"/>
        <end position="52"/>
    </location>
</feature>
<feature type="chain" id="PRO_5045950380" description="Secreted protein" evidence="2">
    <location>
        <begin position="19"/>
        <end position="73"/>
    </location>
</feature>
<dbReference type="Proteomes" id="UP001492380">
    <property type="component" value="Unassembled WGS sequence"/>
</dbReference>
<evidence type="ECO:0000313" key="3">
    <source>
        <dbReference type="EMBL" id="KAK8230860.1"/>
    </source>
</evidence>
<evidence type="ECO:0000313" key="4">
    <source>
        <dbReference type="Proteomes" id="UP001492380"/>
    </source>
</evidence>
<accession>A0ABR1YIX9</accession>
<gene>
    <name evidence="3" type="ORF">HDK90DRAFT_492003</name>
</gene>